<proteinExistence type="predicted"/>
<protein>
    <submittedName>
        <fullName evidence="1">Uncharacterized protein</fullName>
    </submittedName>
</protein>
<keyword evidence="2" id="KW-1185">Reference proteome</keyword>
<dbReference type="OrthoDB" id="1425068at2"/>
<evidence type="ECO:0000313" key="2">
    <source>
        <dbReference type="Proteomes" id="UP000288951"/>
    </source>
</evidence>
<dbReference type="RefSeq" id="WP_127823641.1">
    <property type="nucleotide sequence ID" value="NZ_RQSM01000003.1"/>
</dbReference>
<reference evidence="1" key="1">
    <citation type="submission" date="2018-12" db="EMBL/GenBank/DDBJ databases">
        <title>Draft genome sequence of Flaovobacterium columnare ARS1 isolated from channel catfish in Alabama.</title>
        <authorList>
            <person name="Cai W."/>
            <person name="Arias C."/>
        </authorList>
    </citation>
    <scope>NUCLEOTIDE SEQUENCE [LARGE SCALE GENOMIC DNA]</scope>
    <source>
        <strain evidence="1">ARS1</strain>
    </source>
</reference>
<name>A0A437UDD0_9FLAO</name>
<sequence>MAEFNFMSDDEAVEYWRGKNLSPEDYNDSICFIESKGKNLKSISDDSKLLHIQDEQIEFDEKEDEEEVEINRYEIKIPEGFQEIELYDNHKCFDENFEIGADKKYILLEINKEKEFALKDFGDIIPTSQTKCLIDIEKVEDFSSLEFISYDYDTLFGLRLLSFIKYKSDFFTCDERVMFEAMLIKFSRFDFKPFYWSFNKIFEEVGIKKDRATKIIKKLISLGIISQKLIKTSIDNRPLQINYYDLNPERIISLIPDIYHERENVNLETEIKKYLFPSLKKKTTSKR</sequence>
<evidence type="ECO:0000313" key="1">
    <source>
        <dbReference type="EMBL" id="RVU91538.1"/>
    </source>
</evidence>
<gene>
    <name evidence="1" type="ORF">EH230_11860</name>
</gene>
<organism evidence="1 2">
    <name type="scientific">Flavobacterium columnare</name>
    <dbReference type="NCBI Taxonomy" id="996"/>
    <lineage>
        <taxon>Bacteria</taxon>
        <taxon>Pseudomonadati</taxon>
        <taxon>Bacteroidota</taxon>
        <taxon>Flavobacteriia</taxon>
        <taxon>Flavobacteriales</taxon>
        <taxon>Flavobacteriaceae</taxon>
        <taxon>Flavobacterium</taxon>
    </lineage>
</organism>
<accession>A0A437UDD0</accession>
<dbReference type="AlphaFoldDB" id="A0A437UDD0"/>
<dbReference type="Proteomes" id="UP000288951">
    <property type="component" value="Unassembled WGS sequence"/>
</dbReference>
<comment type="caution">
    <text evidence="1">The sequence shown here is derived from an EMBL/GenBank/DDBJ whole genome shotgun (WGS) entry which is preliminary data.</text>
</comment>
<dbReference type="EMBL" id="RQSM01000003">
    <property type="protein sequence ID" value="RVU91538.1"/>
    <property type="molecule type" value="Genomic_DNA"/>
</dbReference>